<feature type="transmembrane region" description="Helical" evidence="10">
    <location>
        <begin position="168"/>
        <end position="191"/>
    </location>
</feature>
<keyword evidence="5" id="KW-1015">Disulfide bond</keyword>
<dbReference type="PANTHER" id="PTHR33021">
    <property type="entry name" value="BLUE COPPER PROTEIN"/>
    <property type="match status" value="1"/>
</dbReference>
<evidence type="ECO:0000256" key="9">
    <source>
        <dbReference type="SAM" id="MobiDB-lite"/>
    </source>
</evidence>
<dbReference type="Gene3D" id="2.60.40.420">
    <property type="entry name" value="Cupredoxins - blue copper proteins"/>
    <property type="match status" value="1"/>
</dbReference>
<feature type="signal peptide" evidence="11">
    <location>
        <begin position="1"/>
        <end position="24"/>
    </location>
</feature>
<feature type="chain" id="PRO_5027940473" evidence="11">
    <location>
        <begin position="25"/>
        <end position="192"/>
    </location>
</feature>
<comment type="subcellular location">
    <subcellularLocation>
        <location evidence="1">Cell membrane</location>
        <topology evidence="1">Lipid-anchor</topology>
        <topology evidence="1">GPI-anchor</topology>
    </subcellularLocation>
</comment>
<feature type="region of interest" description="Disordered" evidence="9">
    <location>
        <begin position="138"/>
        <end position="160"/>
    </location>
</feature>
<dbReference type="GeneID" id="110747353"/>
<dbReference type="GO" id="GO:0009055">
    <property type="term" value="F:electron transfer activity"/>
    <property type="evidence" value="ECO:0007669"/>
    <property type="project" value="InterPro"/>
</dbReference>
<dbReference type="GO" id="GO:0098552">
    <property type="term" value="C:side of membrane"/>
    <property type="evidence" value="ECO:0007669"/>
    <property type="project" value="UniProtKB-KW"/>
</dbReference>
<accession>A0A6P5RKL3</accession>
<dbReference type="InterPro" id="IPR039391">
    <property type="entry name" value="Phytocyanin-like"/>
</dbReference>
<keyword evidence="10" id="KW-1133">Transmembrane helix</keyword>
<gene>
    <name evidence="14" type="primary">LOC110747353</name>
</gene>
<dbReference type="InterPro" id="IPR003245">
    <property type="entry name" value="Phytocyanin_dom"/>
</dbReference>
<keyword evidence="2" id="KW-0336">GPI-anchor</keyword>
<proteinExistence type="inferred from homology"/>
<evidence type="ECO:0000256" key="5">
    <source>
        <dbReference type="ARBA" id="ARBA00023157"/>
    </source>
</evidence>
<dbReference type="AlphaFoldDB" id="A0A6P5RKL3"/>
<dbReference type="PANTHER" id="PTHR33021:SF289">
    <property type="entry name" value="EARLY NODULIN-LIKE PROTEIN 5-RELATED"/>
    <property type="match status" value="1"/>
</dbReference>
<evidence type="ECO:0000313" key="13">
    <source>
        <dbReference type="Proteomes" id="UP000515124"/>
    </source>
</evidence>
<dbReference type="RefSeq" id="XP_021803237.1">
    <property type="nucleotide sequence ID" value="XM_021947545.1"/>
</dbReference>
<dbReference type="PROSITE" id="PS51485">
    <property type="entry name" value="PHYTOCYANIN"/>
    <property type="match status" value="1"/>
</dbReference>
<dbReference type="FunFam" id="2.60.40.420:FF:000010">
    <property type="entry name" value="Early nodulin-like protein 1"/>
    <property type="match status" value="1"/>
</dbReference>
<evidence type="ECO:0000256" key="8">
    <source>
        <dbReference type="ARBA" id="ARBA00035011"/>
    </source>
</evidence>
<reference evidence="14" key="1">
    <citation type="submission" date="2025-08" db="UniProtKB">
        <authorList>
            <consortium name="RefSeq"/>
        </authorList>
    </citation>
    <scope>IDENTIFICATION</scope>
</reference>
<evidence type="ECO:0000256" key="2">
    <source>
        <dbReference type="ARBA" id="ARBA00022622"/>
    </source>
</evidence>
<organism evidence="13 14">
    <name type="scientific">Prunus avium</name>
    <name type="common">Cherry</name>
    <name type="synonym">Cerasus avium</name>
    <dbReference type="NCBI Taxonomy" id="42229"/>
    <lineage>
        <taxon>Eukaryota</taxon>
        <taxon>Viridiplantae</taxon>
        <taxon>Streptophyta</taxon>
        <taxon>Embryophyta</taxon>
        <taxon>Tracheophyta</taxon>
        <taxon>Spermatophyta</taxon>
        <taxon>Magnoliopsida</taxon>
        <taxon>eudicotyledons</taxon>
        <taxon>Gunneridae</taxon>
        <taxon>Pentapetalae</taxon>
        <taxon>rosids</taxon>
        <taxon>fabids</taxon>
        <taxon>Rosales</taxon>
        <taxon>Rosaceae</taxon>
        <taxon>Amygdaloideae</taxon>
        <taxon>Amygdaleae</taxon>
        <taxon>Prunus</taxon>
    </lineage>
</organism>
<dbReference type="SUPFAM" id="SSF49503">
    <property type="entry name" value="Cupredoxins"/>
    <property type="match status" value="1"/>
</dbReference>
<evidence type="ECO:0000313" key="14">
    <source>
        <dbReference type="RefSeq" id="XP_021803237.1"/>
    </source>
</evidence>
<keyword evidence="10" id="KW-0812">Transmembrane</keyword>
<evidence type="ECO:0000256" key="11">
    <source>
        <dbReference type="SAM" id="SignalP"/>
    </source>
</evidence>
<dbReference type="KEGG" id="pavi:110747353"/>
<dbReference type="InterPro" id="IPR008972">
    <property type="entry name" value="Cupredoxin"/>
</dbReference>
<sequence length="192" mass="21644">MEYFSKVFVLLFLVSSIQVGLVTCTQFEVGDKTYGWEVPKTKYYQQLVYNEWASKKRFNVDDTLYFSYETFADSVLVVSKDDYEKCHSDRPIYYLNDGHSVVTLDRPGLFYFMSGVAEHCEKGQKMVVKVLEPAGVETPPADADQSANQNSSDSLPQHKNNNNNATGALAAISSTTIIFCIMSCLLLGLFFF</sequence>
<evidence type="ECO:0000256" key="10">
    <source>
        <dbReference type="SAM" id="Phobius"/>
    </source>
</evidence>
<evidence type="ECO:0000256" key="6">
    <source>
        <dbReference type="ARBA" id="ARBA00023180"/>
    </source>
</evidence>
<evidence type="ECO:0000259" key="12">
    <source>
        <dbReference type="PROSITE" id="PS51485"/>
    </source>
</evidence>
<feature type="compositionally biased region" description="Polar residues" evidence="9">
    <location>
        <begin position="145"/>
        <end position="159"/>
    </location>
</feature>
<evidence type="ECO:0000256" key="7">
    <source>
        <dbReference type="ARBA" id="ARBA00023288"/>
    </source>
</evidence>
<protein>
    <submittedName>
        <fullName evidence="14">Mavicyanin-like</fullName>
    </submittedName>
</protein>
<keyword evidence="7" id="KW-0449">Lipoprotein</keyword>
<evidence type="ECO:0000256" key="1">
    <source>
        <dbReference type="ARBA" id="ARBA00004609"/>
    </source>
</evidence>
<keyword evidence="3 11" id="KW-0732">Signal</keyword>
<name>A0A6P5RKL3_PRUAV</name>
<evidence type="ECO:0000256" key="3">
    <source>
        <dbReference type="ARBA" id="ARBA00022729"/>
    </source>
</evidence>
<keyword evidence="13" id="KW-1185">Reference proteome</keyword>
<evidence type="ECO:0000256" key="4">
    <source>
        <dbReference type="ARBA" id="ARBA00023136"/>
    </source>
</evidence>
<dbReference type="GO" id="GO:0005886">
    <property type="term" value="C:plasma membrane"/>
    <property type="evidence" value="ECO:0007669"/>
    <property type="project" value="UniProtKB-SubCell"/>
</dbReference>
<keyword evidence="6" id="KW-0325">Glycoprotein</keyword>
<feature type="domain" description="Phytocyanin" evidence="12">
    <location>
        <begin position="25"/>
        <end position="132"/>
    </location>
</feature>
<keyword evidence="4 10" id="KW-0472">Membrane</keyword>
<comment type="similarity">
    <text evidence="8">Belongs to the early nodulin-like (ENODL) family.</text>
</comment>
<dbReference type="Proteomes" id="UP000515124">
    <property type="component" value="Unplaced"/>
</dbReference>
<dbReference type="Pfam" id="PF02298">
    <property type="entry name" value="Cu_bind_like"/>
    <property type="match status" value="1"/>
</dbReference>